<accession>A0A074KWJ3</accession>
<dbReference type="OrthoDB" id="384721at2"/>
<dbReference type="PROSITE" id="PS51704">
    <property type="entry name" value="GP_PDE"/>
    <property type="match status" value="1"/>
</dbReference>
<dbReference type="eggNOG" id="COG0584">
    <property type="taxonomic scope" value="Bacteria"/>
</dbReference>
<keyword evidence="4" id="KW-1185">Reference proteome</keyword>
<dbReference type="Proteomes" id="UP000027821">
    <property type="component" value="Unassembled WGS sequence"/>
</dbReference>
<dbReference type="RefSeq" id="WP_035072269.1">
    <property type="nucleotide sequence ID" value="NZ_JMIH01000015.1"/>
</dbReference>
<keyword evidence="1" id="KW-0732">Signal</keyword>
<dbReference type="EMBL" id="JMIH01000015">
    <property type="protein sequence ID" value="KEO74351.1"/>
    <property type="molecule type" value="Genomic_DNA"/>
</dbReference>
<dbReference type="CDD" id="cd08566">
    <property type="entry name" value="GDPD_AtGDE_like"/>
    <property type="match status" value="1"/>
</dbReference>
<dbReference type="Pfam" id="PF03009">
    <property type="entry name" value="GDPD"/>
    <property type="match status" value="1"/>
</dbReference>
<evidence type="ECO:0000313" key="4">
    <source>
        <dbReference type="Proteomes" id="UP000027821"/>
    </source>
</evidence>
<name>A0A074KWJ3_9BACT</name>
<dbReference type="GO" id="GO:0006644">
    <property type="term" value="P:phospholipid metabolic process"/>
    <property type="evidence" value="ECO:0007669"/>
    <property type="project" value="TreeGrafter"/>
</dbReference>
<comment type="caution">
    <text evidence="3">The sequence shown here is derived from an EMBL/GenBank/DDBJ whole genome shotgun (WGS) entry which is preliminary data.</text>
</comment>
<dbReference type="GO" id="GO:0005886">
    <property type="term" value="C:plasma membrane"/>
    <property type="evidence" value="ECO:0007669"/>
    <property type="project" value="TreeGrafter"/>
</dbReference>
<protein>
    <submittedName>
        <fullName evidence="3">Glycerophosphodiester phosphodiesterase</fullName>
    </submittedName>
</protein>
<dbReference type="GO" id="GO:0070291">
    <property type="term" value="P:N-acylethanolamine metabolic process"/>
    <property type="evidence" value="ECO:0007669"/>
    <property type="project" value="TreeGrafter"/>
</dbReference>
<evidence type="ECO:0000256" key="1">
    <source>
        <dbReference type="SAM" id="SignalP"/>
    </source>
</evidence>
<gene>
    <name evidence="3" type="ORF">EL17_06340</name>
</gene>
<feature type="domain" description="GP-PDE" evidence="2">
    <location>
        <begin position="52"/>
        <end position="293"/>
    </location>
</feature>
<dbReference type="GO" id="GO:0006580">
    <property type="term" value="P:ethanolamine metabolic process"/>
    <property type="evidence" value="ECO:0007669"/>
    <property type="project" value="TreeGrafter"/>
</dbReference>
<dbReference type="GO" id="GO:0008889">
    <property type="term" value="F:glycerophosphodiester phosphodiesterase activity"/>
    <property type="evidence" value="ECO:0007669"/>
    <property type="project" value="TreeGrafter"/>
</dbReference>
<evidence type="ECO:0000259" key="2">
    <source>
        <dbReference type="PROSITE" id="PS51704"/>
    </source>
</evidence>
<dbReference type="AlphaFoldDB" id="A0A074KWJ3"/>
<evidence type="ECO:0000313" key="3">
    <source>
        <dbReference type="EMBL" id="KEO74351.1"/>
    </source>
</evidence>
<dbReference type="STRING" id="1048983.EL17_06340"/>
<sequence length="308" mass="34652">MIRYINLLLVVCLASCAAPVKQFITKTTTHTLTLSSTEEAQTFFTWNAERKPMVSAHRGGPYEGFPENAIETFENVLSFTPAIIEFDVELTKDSILILMHDNTLDRTTNGSGKVSDHTWDEIRQLNLKDPAGNLTNYRVPSLIEALVWSRDKTILTVDVKKSVPFERVIKVIEATHTVPNAAVITYNFDDARKVYEINPDLMLSIVIRNSEEIERLEATGIPWSNVIAFTGLSERSPEFNERLHQKGVFTILGVMGNLDKKAIARGDQVYLELVKSGADILATDRPIEVGKILNEEFSIIEDDNRVKE</sequence>
<dbReference type="InterPro" id="IPR017946">
    <property type="entry name" value="PLC-like_Pdiesterase_TIM-brl"/>
</dbReference>
<organism evidence="3 4">
    <name type="scientific">Anditalea andensis</name>
    <dbReference type="NCBI Taxonomy" id="1048983"/>
    <lineage>
        <taxon>Bacteria</taxon>
        <taxon>Pseudomonadati</taxon>
        <taxon>Bacteroidota</taxon>
        <taxon>Cytophagia</taxon>
        <taxon>Cytophagales</taxon>
        <taxon>Cytophagaceae</taxon>
        <taxon>Anditalea</taxon>
    </lineage>
</organism>
<dbReference type="PANTHER" id="PTHR46320:SF1">
    <property type="entry name" value="GLYCEROPHOSPHODIESTER PHOSPHODIESTERASE 1"/>
    <property type="match status" value="1"/>
</dbReference>
<dbReference type="PANTHER" id="PTHR46320">
    <property type="entry name" value="GLYCEROPHOSPHODIESTER PHOSPHODIESTERASE 1"/>
    <property type="match status" value="1"/>
</dbReference>
<dbReference type="InterPro" id="IPR030395">
    <property type="entry name" value="GP_PDE_dom"/>
</dbReference>
<proteinExistence type="predicted"/>
<feature type="chain" id="PRO_5001695601" evidence="1">
    <location>
        <begin position="18"/>
        <end position="308"/>
    </location>
</feature>
<dbReference type="Gene3D" id="3.20.20.190">
    <property type="entry name" value="Phosphatidylinositol (PI) phosphodiesterase"/>
    <property type="match status" value="1"/>
</dbReference>
<reference evidence="3 4" key="1">
    <citation type="submission" date="2014-04" db="EMBL/GenBank/DDBJ databases">
        <title>Characterization and application of a salt tolerant electro-active bacterium.</title>
        <authorList>
            <person name="Yang L."/>
            <person name="Wei S."/>
            <person name="Tay Q.X.M."/>
        </authorList>
    </citation>
    <scope>NUCLEOTIDE SEQUENCE [LARGE SCALE GENOMIC DNA]</scope>
    <source>
        <strain evidence="3 4">LY1</strain>
    </source>
</reference>
<feature type="signal peptide" evidence="1">
    <location>
        <begin position="1"/>
        <end position="17"/>
    </location>
</feature>
<dbReference type="SUPFAM" id="SSF51695">
    <property type="entry name" value="PLC-like phosphodiesterases"/>
    <property type="match status" value="1"/>
</dbReference>